<organism evidence="1 2">
    <name type="scientific">Mycena sanguinolenta</name>
    <dbReference type="NCBI Taxonomy" id="230812"/>
    <lineage>
        <taxon>Eukaryota</taxon>
        <taxon>Fungi</taxon>
        <taxon>Dikarya</taxon>
        <taxon>Basidiomycota</taxon>
        <taxon>Agaricomycotina</taxon>
        <taxon>Agaricomycetes</taxon>
        <taxon>Agaricomycetidae</taxon>
        <taxon>Agaricales</taxon>
        <taxon>Marasmiineae</taxon>
        <taxon>Mycenaceae</taxon>
        <taxon>Mycena</taxon>
    </lineage>
</organism>
<evidence type="ECO:0008006" key="3">
    <source>
        <dbReference type="Google" id="ProtNLM"/>
    </source>
</evidence>
<dbReference type="InterPro" id="IPR032675">
    <property type="entry name" value="LRR_dom_sf"/>
</dbReference>
<dbReference type="Gene3D" id="3.80.10.10">
    <property type="entry name" value="Ribonuclease Inhibitor"/>
    <property type="match status" value="1"/>
</dbReference>
<dbReference type="EMBL" id="JACAZH010000032">
    <property type="protein sequence ID" value="KAF7338725.1"/>
    <property type="molecule type" value="Genomic_DNA"/>
</dbReference>
<keyword evidence="2" id="KW-1185">Reference proteome</keyword>
<evidence type="ECO:0000313" key="2">
    <source>
        <dbReference type="Proteomes" id="UP000623467"/>
    </source>
</evidence>
<accession>A0A8H7CII3</accession>
<dbReference type="AlphaFoldDB" id="A0A8H7CII3"/>
<dbReference type="Proteomes" id="UP000623467">
    <property type="component" value="Unassembled WGS sequence"/>
</dbReference>
<protein>
    <recommendedName>
        <fullName evidence="3">F-box domain-containing protein</fullName>
    </recommendedName>
</protein>
<proteinExistence type="predicted"/>
<dbReference type="SUPFAM" id="SSF52047">
    <property type="entry name" value="RNI-like"/>
    <property type="match status" value="1"/>
</dbReference>
<comment type="caution">
    <text evidence="1">The sequence shown here is derived from an EMBL/GenBank/DDBJ whole genome shotgun (WGS) entry which is preliminary data.</text>
</comment>
<gene>
    <name evidence="1" type="ORF">MSAN_02194700</name>
</gene>
<evidence type="ECO:0000313" key="1">
    <source>
        <dbReference type="EMBL" id="KAF7338725.1"/>
    </source>
</evidence>
<dbReference type="OrthoDB" id="2977329at2759"/>
<reference evidence="1" key="1">
    <citation type="submission" date="2020-05" db="EMBL/GenBank/DDBJ databases">
        <title>Mycena genomes resolve the evolution of fungal bioluminescence.</title>
        <authorList>
            <person name="Tsai I.J."/>
        </authorList>
    </citation>
    <scope>NUCLEOTIDE SEQUENCE</scope>
    <source>
        <strain evidence="1">160909Yilan</strain>
    </source>
</reference>
<name>A0A8H7CII3_9AGAR</name>
<sequence>MTLPLELVDEIIDYSVGDPSTLEKCSLVSRAWVSRCRSHLFEKCALWPSTISAFCDLLRSPECTFLYHVRSINSIKHYGPRDYDSYLNGFAGDLGRLINVRELEMTVMAPYSVEKFHTFLCTSFPKITRLVLDLRNARHSEFTLVANMICLFPTLQELDMTMTGPSKDIPADVVPPPELRSLHLCKHSVQVLSWFDVAHRLSNVHSLTLPCPRGLYVPIVRKALEQIGSELLHLDLTLPNGLERVELSQMIDLFLHQNLKTLRITDLSWISRVEEMILWIPRLIMQLRTSALELLTLVLPLCWPPYETLDWAALDAMLSPARFPCLRSVVIKCEYHGDRFFYAQGRKLDTHEFVRKALPVLADSGMLQTEW</sequence>